<dbReference type="InterPro" id="IPR036047">
    <property type="entry name" value="F-box-like_dom_sf"/>
</dbReference>
<evidence type="ECO:0000313" key="2">
    <source>
        <dbReference type="EMBL" id="CAG9114805.1"/>
    </source>
</evidence>
<dbReference type="EMBL" id="CAJFCV020000004">
    <property type="protein sequence ID" value="CAG9114805.1"/>
    <property type="molecule type" value="Genomic_DNA"/>
</dbReference>
<dbReference type="Proteomes" id="UP000659654">
    <property type="component" value="Unassembled WGS sequence"/>
</dbReference>
<organism evidence="3 5">
    <name type="scientific">Bursaphelenchus xylophilus</name>
    <name type="common">Pinewood nematode worm</name>
    <name type="synonym">Aphelenchoides xylophilus</name>
    <dbReference type="NCBI Taxonomy" id="6326"/>
    <lineage>
        <taxon>Eukaryota</taxon>
        <taxon>Metazoa</taxon>
        <taxon>Ecdysozoa</taxon>
        <taxon>Nematoda</taxon>
        <taxon>Chromadorea</taxon>
        <taxon>Rhabditida</taxon>
        <taxon>Tylenchina</taxon>
        <taxon>Tylenchomorpha</taxon>
        <taxon>Aphelenchoidea</taxon>
        <taxon>Aphelenchoididae</taxon>
        <taxon>Bursaphelenchus</taxon>
    </lineage>
</organism>
<reference evidence="2" key="2">
    <citation type="submission" date="2020-08" db="EMBL/GenBank/DDBJ databases">
        <authorList>
            <person name="Kikuchi T."/>
        </authorList>
    </citation>
    <scope>NUCLEOTIDE SEQUENCE</scope>
    <source>
        <strain evidence="1">Ka4C1</strain>
    </source>
</reference>
<proteinExistence type="predicted"/>
<evidence type="ECO:0000313" key="3">
    <source>
        <dbReference type="Proteomes" id="UP000095284"/>
    </source>
</evidence>
<keyword evidence="4" id="KW-1185">Reference proteome</keyword>
<dbReference type="Proteomes" id="UP000095284">
    <property type="component" value="Unplaced"/>
</dbReference>
<accession>A0A1I7S286</accession>
<dbReference type="EMBL" id="CAJFDI010000004">
    <property type="protein sequence ID" value="CAD5225603.1"/>
    <property type="molecule type" value="Genomic_DNA"/>
</dbReference>
<dbReference type="SUPFAM" id="SSF81383">
    <property type="entry name" value="F-box domain"/>
    <property type="match status" value="1"/>
</dbReference>
<protein>
    <submittedName>
        <fullName evidence="1">(pine wood nematode) hypothetical protein</fullName>
    </submittedName>
</protein>
<evidence type="ECO:0000313" key="4">
    <source>
        <dbReference type="Proteomes" id="UP000659654"/>
    </source>
</evidence>
<reference evidence="5" key="1">
    <citation type="submission" date="2016-11" db="UniProtKB">
        <authorList>
            <consortium name="WormBaseParasite"/>
        </authorList>
    </citation>
    <scope>IDENTIFICATION</scope>
</reference>
<sequence>MIQPTWLRLDSPIWCKVVDYLDVKSVFRLSETNSYFGQLLKKRREEIYKEICCRCRIYKLENESWAEAFEQSPQREITAPFGGHGIVDGPNYLFLAFDPFESSSRFAFIAETHVIVTDFDVGKRFYRYFPIDYHHTGEDQVCLLMGGKILSVYYNQTQTLQVYEVDSQRLLAEQRFGPGSYQCHGSVMDGNRIFNVITRRFHQLPGEDEYYLHYSCYKNGNQYYLVSARHVFYAFSAEEERLTEVIKFDRATSAFYMMKSHTVVFNDRITTTHHHFPSGKTVHMGLDGQYGPEGYTKLCDFAFIFEVGSYNDNQILYVYNEKTEEWVRKCEKFKNIDFCPLLLLPQFHCNGIRKVKIKKEGAEEVYKFVYFHCEDGEVMYRVLDEGVDRWEQSFDYFPKLEEEIRTKWMGRRLVDDIYSVQN</sequence>
<dbReference type="WBParaSite" id="BXY_0711500.1">
    <property type="protein sequence ID" value="BXY_0711500.1"/>
    <property type="gene ID" value="BXY_0711500"/>
</dbReference>
<dbReference type="Proteomes" id="UP000582659">
    <property type="component" value="Unassembled WGS sequence"/>
</dbReference>
<evidence type="ECO:0000313" key="1">
    <source>
        <dbReference type="EMBL" id="CAD5225603.1"/>
    </source>
</evidence>
<name>A0A1I7S286_BURXY</name>
<evidence type="ECO:0000313" key="5">
    <source>
        <dbReference type="WBParaSite" id="BXY_0711500.1"/>
    </source>
</evidence>
<gene>
    <name evidence="1" type="ORF">BXYJ_LOCUS8627</name>
</gene>
<dbReference type="AlphaFoldDB" id="A0A1I7S286"/>